<keyword evidence="2" id="KW-1185">Reference proteome</keyword>
<protein>
    <submittedName>
        <fullName evidence="1">Uncharacterized protein</fullName>
    </submittedName>
</protein>
<sequence length="76" mass="9065">MMWDGQYELKEKLKNNEKELNGYNLLKGVLYQQEIDFHKEDIDWISYDELNSKFRTKGIEAVGLKKQIDSLKKGRL</sequence>
<dbReference type="Proteomes" id="UP000500741">
    <property type="component" value="Chromosome"/>
</dbReference>
<dbReference type="EMBL" id="CP049888">
    <property type="protein sequence ID" value="QIL50486.1"/>
    <property type="molecule type" value="Genomic_DNA"/>
</dbReference>
<organism evidence="1 2">
    <name type="scientific">Weissella coleopterorum</name>
    <dbReference type="NCBI Taxonomy" id="2714949"/>
    <lineage>
        <taxon>Bacteria</taxon>
        <taxon>Bacillati</taxon>
        <taxon>Bacillota</taxon>
        <taxon>Bacilli</taxon>
        <taxon>Lactobacillales</taxon>
        <taxon>Lactobacillaceae</taxon>
        <taxon>Weissella</taxon>
    </lineage>
</organism>
<accession>A0A6G8AZQ6</accession>
<dbReference type="KEGG" id="wco:G7084_03625"/>
<evidence type="ECO:0000313" key="1">
    <source>
        <dbReference type="EMBL" id="QIL50486.1"/>
    </source>
</evidence>
<reference evidence="1 2" key="1">
    <citation type="submission" date="2020-03" db="EMBL/GenBank/DDBJ databases">
        <title>Weissella sp. nov., isolated from Cybister lewisianus.</title>
        <authorList>
            <person name="Hyun D.-W."/>
            <person name="Bae J.-W."/>
        </authorList>
    </citation>
    <scope>NUCLEOTIDE SEQUENCE [LARGE SCALE GENOMIC DNA]</scope>
    <source>
        <strain evidence="1 2">HDW19</strain>
    </source>
</reference>
<dbReference type="RefSeq" id="WP_166010139.1">
    <property type="nucleotide sequence ID" value="NZ_CP049888.1"/>
</dbReference>
<proteinExistence type="predicted"/>
<gene>
    <name evidence="1" type="ORF">G7084_03625</name>
</gene>
<evidence type="ECO:0000313" key="2">
    <source>
        <dbReference type="Proteomes" id="UP000500741"/>
    </source>
</evidence>
<dbReference type="AlphaFoldDB" id="A0A6G8AZQ6"/>
<name>A0A6G8AZQ6_9LACO</name>